<evidence type="ECO:0000313" key="1">
    <source>
        <dbReference type="EMBL" id="CDW45595.1"/>
    </source>
</evidence>
<organism evidence="1">
    <name type="scientific">Lepeophtheirus salmonis</name>
    <name type="common">Salmon louse</name>
    <name type="synonym">Caligus salmonis</name>
    <dbReference type="NCBI Taxonomy" id="72036"/>
    <lineage>
        <taxon>Eukaryota</taxon>
        <taxon>Metazoa</taxon>
        <taxon>Ecdysozoa</taxon>
        <taxon>Arthropoda</taxon>
        <taxon>Crustacea</taxon>
        <taxon>Multicrustacea</taxon>
        <taxon>Hexanauplia</taxon>
        <taxon>Copepoda</taxon>
        <taxon>Siphonostomatoida</taxon>
        <taxon>Caligidae</taxon>
        <taxon>Lepeophtheirus</taxon>
    </lineage>
</organism>
<protein>
    <submittedName>
        <fullName evidence="1">Uncharacterized protein</fullName>
    </submittedName>
</protein>
<reference evidence="1" key="1">
    <citation type="submission" date="2014-05" db="EMBL/GenBank/DDBJ databases">
        <authorList>
            <person name="Chronopoulou M."/>
        </authorList>
    </citation>
    <scope>NUCLEOTIDE SEQUENCE</scope>
    <source>
        <tissue evidence="1">Whole organism</tissue>
    </source>
</reference>
<sequence>MKKHPTTLVKGKTSLVVDIVFISKSANTLMELNVIPYVFFINHPKICCMYHGFCSEEVHIHWNYCVHD</sequence>
<dbReference type="AlphaFoldDB" id="A0A0K2V5K1"/>
<dbReference type="EMBL" id="HACA01028234">
    <property type="protein sequence ID" value="CDW45595.1"/>
    <property type="molecule type" value="Transcribed_RNA"/>
</dbReference>
<proteinExistence type="predicted"/>
<accession>A0A0K2V5K1</accession>
<name>A0A0K2V5K1_LEPSM</name>